<dbReference type="GeneID" id="104595639"/>
<evidence type="ECO:0000313" key="4">
    <source>
        <dbReference type="RefSeq" id="XP_010254767.1"/>
    </source>
</evidence>
<dbReference type="GO" id="GO:0032259">
    <property type="term" value="P:methylation"/>
    <property type="evidence" value="ECO:0000318"/>
    <property type="project" value="GO_Central"/>
</dbReference>
<dbReference type="InterPro" id="IPR005299">
    <property type="entry name" value="MeTrfase_7"/>
</dbReference>
<dbReference type="GO" id="GO:0046872">
    <property type="term" value="F:metal ion binding"/>
    <property type="evidence" value="ECO:0007669"/>
    <property type="project" value="UniProtKB-KW"/>
</dbReference>
<dbReference type="OMA" id="INIMDAT"/>
<dbReference type="eggNOG" id="ENOG502QQYU">
    <property type="taxonomic scope" value="Eukaryota"/>
</dbReference>
<dbReference type="SUPFAM" id="SSF53335">
    <property type="entry name" value="S-adenosyl-L-methionine-dependent methyltransferases"/>
    <property type="match status" value="1"/>
</dbReference>
<keyword evidence="3" id="KW-1185">Reference proteome</keyword>
<accession>A0A1U7ZL68</accession>
<keyword evidence="1" id="KW-0479">Metal-binding</keyword>
<evidence type="ECO:0000256" key="1">
    <source>
        <dbReference type="ARBA" id="ARBA00022723"/>
    </source>
</evidence>
<dbReference type="GO" id="GO:0008757">
    <property type="term" value="F:S-adenosylmethionine-dependent methyltransferase activity"/>
    <property type="evidence" value="ECO:0000318"/>
    <property type="project" value="GO_Central"/>
</dbReference>
<reference evidence="4" key="1">
    <citation type="submission" date="2025-08" db="UniProtKB">
        <authorList>
            <consortium name="RefSeq"/>
        </authorList>
    </citation>
    <scope>IDENTIFICATION</scope>
</reference>
<gene>
    <name evidence="4" type="primary">LOC104595639</name>
</gene>
<dbReference type="FunCoup" id="A0A1U7ZL68">
    <property type="interactions" value="99"/>
</dbReference>
<dbReference type="RefSeq" id="XP_010254767.1">
    <property type="nucleotide sequence ID" value="XM_010256465.2"/>
</dbReference>
<name>A0A1U7ZL68_NELNU</name>
<dbReference type="Gene3D" id="3.40.50.150">
    <property type="entry name" value="Vaccinia Virus protein VP39"/>
    <property type="match status" value="1"/>
</dbReference>
<dbReference type="KEGG" id="nnu:104595639"/>
<evidence type="ECO:0000313" key="3">
    <source>
        <dbReference type="Proteomes" id="UP000189703"/>
    </source>
</evidence>
<dbReference type="Pfam" id="PF03492">
    <property type="entry name" value="Methyltransf_7"/>
    <property type="match status" value="1"/>
</dbReference>
<dbReference type="InterPro" id="IPR029063">
    <property type="entry name" value="SAM-dependent_MTases_sf"/>
</dbReference>
<sequence>MDIKQIVHMNEGTGETSYAKNSVVQNKIISVGKPIIEEAVLSFCCTNYPGSERVVIADLGCSSGPNTMLAVSDIMDAICRICRQLGDPSPEFQVFLNDLPGNDFNTLFRSIPAYYNSIKEERGSEFGHCYIAGMPGSFYGRLFPRRSLHFVHSSSSLHWLSQVPPGLGSKNKGKLFISKTSPPCVLSAYALQFQKDFTSFLHSRSEEMVAGGRMVLSLVGRRSADPSTEESCHQWEFLAQAMQTMVIQGLVEEKKLDSFNAPYYSPSAEELRSAIQREGSFAVDRLDILEIDWDGGDHDTAEAAAAAETTEESGAERVMKTIRAVVESMLTSHFGGEMMDELFRRYRDLLSHYMSTSNNTTKYTNIIISMSTKLSY</sequence>
<dbReference type="OrthoDB" id="1523883at2759"/>
<dbReference type="Proteomes" id="UP000189703">
    <property type="component" value="Unplaced"/>
</dbReference>
<keyword evidence="2" id="KW-0460">Magnesium</keyword>
<dbReference type="AlphaFoldDB" id="A0A1U7ZL68"/>
<dbReference type="PANTHER" id="PTHR31009">
    <property type="entry name" value="S-ADENOSYL-L-METHIONINE:CARBOXYL METHYLTRANSFERASE FAMILY PROTEIN"/>
    <property type="match status" value="1"/>
</dbReference>
<organism evidence="3 4">
    <name type="scientific">Nelumbo nucifera</name>
    <name type="common">Sacred lotus</name>
    <dbReference type="NCBI Taxonomy" id="4432"/>
    <lineage>
        <taxon>Eukaryota</taxon>
        <taxon>Viridiplantae</taxon>
        <taxon>Streptophyta</taxon>
        <taxon>Embryophyta</taxon>
        <taxon>Tracheophyta</taxon>
        <taxon>Spermatophyta</taxon>
        <taxon>Magnoliopsida</taxon>
        <taxon>Proteales</taxon>
        <taxon>Nelumbonaceae</taxon>
        <taxon>Nelumbo</taxon>
    </lineage>
</organism>
<proteinExistence type="predicted"/>
<evidence type="ECO:0000256" key="2">
    <source>
        <dbReference type="ARBA" id="ARBA00022842"/>
    </source>
</evidence>
<dbReference type="InterPro" id="IPR042086">
    <property type="entry name" value="MeTrfase_capping"/>
</dbReference>
<dbReference type="Gene3D" id="1.10.1200.270">
    <property type="entry name" value="Methyltransferase, alpha-helical capping domain"/>
    <property type="match status" value="1"/>
</dbReference>
<protein>
    <submittedName>
        <fullName evidence="4">Jasmonate O-methyltransferase-like</fullName>
    </submittedName>
</protein>